<evidence type="ECO:0000259" key="7">
    <source>
        <dbReference type="PROSITE" id="PS50850"/>
    </source>
</evidence>
<evidence type="ECO:0000256" key="6">
    <source>
        <dbReference type="SAM" id="Phobius"/>
    </source>
</evidence>
<evidence type="ECO:0000256" key="4">
    <source>
        <dbReference type="ARBA" id="ARBA00023136"/>
    </source>
</evidence>
<reference evidence="8 9" key="1">
    <citation type="submission" date="2023-08" db="EMBL/GenBank/DDBJ databases">
        <title>Black Yeasts Isolated from many extreme environments.</title>
        <authorList>
            <person name="Coleine C."/>
            <person name="Stajich J.E."/>
            <person name="Selbmann L."/>
        </authorList>
    </citation>
    <scope>NUCLEOTIDE SEQUENCE [LARGE SCALE GENOMIC DNA]</scope>
    <source>
        <strain evidence="8 9">CCFEE 536</strain>
    </source>
</reference>
<proteinExistence type="predicted"/>
<name>A0ABR0M2P0_9PEZI</name>
<feature type="compositionally biased region" description="Polar residues" evidence="5">
    <location>
        <begin position="15"/>
        <end position="27"/>
    </location>
</feature>
<feature type="transmembrane region" description="Helical" evidence="6">
    <location>
        <begin position="166"/>
        <end position="183"/>
    </location>
</feature>
<dbReference type="PROSITE" id="PS50850">
    <property type="entry name" value="MFS"/>
    <property type="match status" value="1"/>
</dbReference>
<protein>
    <recommendedName>
        <fullName evidence="7">Major facilitator superfamily (MFS) profile domain-containing protein</fullName>
    </recommendedName>
</protein>
<dbReference type="InterPro" id="IPR011701">
    <property type="entry name" value="MFS"/>
</dbReference>
<dbReference type="EMBL" id="JAVRRA010002453">
    <property type="protein sequence ID" value="KAK5277735.1"/>
    <property type="molecule type" value="Genomic_DNA"/>
</dbReference>
<dbReference type="PANTHER" id="PTHR23501">
    <property type="entry name" value="MAJOR FACILITATOR SUPERFAMILY"/>
    <property type="match status" value="1"/>
</dbReference>
<feature type="transmembrane region" description="Helical" evidence="6">
    <location>
        <begin position="104"/>
        <end position="130"/>
    </location>
</feature>
<dbReference type="InterPro" id="IPR036259">
    <property type="entry name" value="MFS_trans_sf"/>
</dbReference>
<keyword evidence="2 6" id="KW-0812">Transmembrane</keyword>
<dbReference type="SUPFAM" id="SSF103473">
    <property type="entry name" value="MFS general substrate transporter"/>
    <property type="match status" value="1"/>
</dbReference>
<dbReference type="Pfam" id="PF07690">
    <property type="entry name" value="MFS_1"/>
    <property type="match status" value="1"/>
</dbReference>
<dbReference type="Proteomes" id="UP001357485">
    <property type="component" value="Unassembled WGS sequence"/>
</dbReference>
<comment type="caution">
    <text evidence="8">The sequence shown here is derived from an EMBL/GenBank/DDBJ whole genome shotgun (WGS) entry which is preliminary data.</text>
</comment>
<keyword evidence="9" id="KW-1185">Reference proteome</keyword>
<feature type="region of interest" description="Disordered" evidence="5">
    <location>
        <begin position="1"/>
        <end position="96"/>
    </location>
</feature>
<evidence type="ECO:0000313" key="8">
    <source>
        <dbReference type="EMBL" id="KAK5277735.1"/>
    </source>
</evidence>
<dbReference type="PANTHER" id="PTHR23501:SF199">
    <property type="entry name" value="MFS EFFLUX TRANSPORTER INPD-RELATED"/>
    <property type="match status" value="1"/>
</dbReference>
<evidence type="ECO:0000256" key="1">
    <source>
        <dbReference type="ARBA" id="ARBA00004141"/>
    </source>
</evidence>
<organism evidence="8 9">
    <name type="scientific">Cryomyces antarcticus</name>
    <dbReference type="NCBI Taxonomy" id="329879"/>
    <lineage>
        <taxon>Eukaryota</taxon>
        <taxon>Fungi</taxon>
        <taxon>Dikarya</taxon>
        <taxon>Ascomycota</taxon>
        <taxon>Pezizomycotina</taxon>
        <taxon>Dothideomycetes</taxon>
        <taxon>Dothideomycetes incertae sedis</taxon>
        <taxon>Cryomyces</taxon>
    </lineage>
</organism>
<sequence>MGVPDFLARPPRPESNGTIASNDSTLYPSAPPSMIEKSEKSEPTEAAHRTSMPPAPSPLSEEVMKEEPGVTDVLAEQVPGEGTEAADKPEGGEEEETYPTGLKLILITIALCLSVFCMALDNTIIATAIPRITDQFKALNDVGWYGSAYLLTTCAFQLLFGKFYSFFSIKWIYLIALAIFEIGSL</sequence>
<evidence type="ECO:0000256" key="5">
    <source>
        <dbReference type="SAM" id="MobiDB-lite"/>
    </source>
</evidence>
<evidence type="ECO:0000313" key="9">
    <source>
        <dbReference type="Proteomes" id="UP001357485"/>
    </source>
</evidence>
<accession>A0ABR0M2P0</accession>
<feature type="compositionally biased region" description="Basic and acidic residues" evidence="5">
    <location>
        <begin position="36"/>
        <end position="48"/>
    </location>
</feature>
<keyword evidence="3 6" id="KW-1133">Transmembrane helix</keyword>
<comment type="subcellular location">
    <subcellularLocation>
        <location evidence="1">Membrane</location>
        <topology evidence="1">Multi-pass membrane protein</topology>
    </subcellularLocation>
</comment>
<gene>
    <name evidence="8" type="ORF">LTR16_009415</name>
</gene>
<dbReference type="Gene3D" id="1.20.1250.20">
    <property type="entry name" value="MFS general substrate transporter like domains"/>
    <property type="match status" value="1"/>
</dbReference>
<feature type="non-terminal residue" evidence="8">
    <location>
        <position position="185"/>
    </location>
</feature>
<evidence type="ECO:0000256" key="3">
    <source>
        <dbReference type="ARBA" id="ARBA00022989"/>
    </source>
</evidence>
<feature type="domain" description="Major facilitator superfamily (MFS) profile" evidence="7">
    <location>
        <begin position="107"/>
        <end position="185"/>
    </location>
</feature>
<keyword evidence="4 6" id="KW-0472">Membrane</keyword>
<dbReference type="InterPro" id="IPR020846">
    <property type="entry name" value="MFS_dom"/>
</dbReference>
<evidence type="ECO:0000256" key="2">
    <source>
        <dbReference type="ARBA" id="ARBA00022692"/>
    </source>
</evidence>